<dbReference type="Pfam" id="PF16093">
    <property type="entry name" value="PAC4"/>
    <property type="match status" value="1"/>
</dbReference>
<dbReference type="EMBL" id="HBFU01001319">
    <property type="protein sequence ID" value="CAD8926924.1"/>
    <property type="molecule type" value="Transcribed_RNA"/>
</dbReference>
<reference evidence="2" key="1">
    <citation type="submission" date="2021-01" db="EMBL/GenBank/DDBJ databases">
        <authorList>
            <person name="Corre E."/>
            <person name="Pelletier E."/>
            <person name="Niang G."/>
            <person name="Scheremetjew M."/>
            <person name="Finn R."/>
            <person name="Kale V."/>
            <person name="Holt S."/>
            <person name="Cochrane G."/>
            <person name="Meng A."/>
            <person name="Brown T."/>
            <person name="Cohen L."/>
        </authorList>
    </citation>
    <scope>NUCLEOTIDE SEQUENCE</scope>
    <source>
        <strain evidence="2">FE60</strain>
    </source>
</reference>
<gene>
    <name evidence="2" type="ORF">SMAR1040_LOCUS871</name>
</gene>
<accession>A0A7S1GFC6</accession>
<sequence length="174" mass="18598">MESTRIIPFCVPLTPRESSGVGVVGTITLRGQSAIVWFGWGAVERREEDDCENNIRSDNSTVAVGTGRPPMGSLSVSMPPSTRKGPSRMPTPTSQLVGGSSDEDMMLGQQMSARLAKRIGWPIFVSCSFSDFGQNGVSPALAAGFDDDTMPAAMAEKEVTRILTLEKDKLVVST</sequence>
<name>A0A7S1GFC6_9STRA</name>
<feature type="compositionally biased region" description="Polar residues" evidence="1">
    <location>
        <begin position="54"/>
        <end position="63"/>
    </location>
</feature>
<feature type="region of interest" description="Disordered" evidence="1">
    <location>
        <begin position="51"/>
        <end position="101"/>
    </location>
</feature>
<dbReference type="GO" id="GO:0043248">
    <property type="term" value="P:proteasome assembly"/>
    <property type="evidence" value="ECO:0007669"/>
    <property type="project" value="InterPro"/>
</dbReference>
<dbReference type="InterPro" id="IPR032157">
    <property type="entry name" value="PAC4"/>
</dbReference>
<evidence type="ECO:0000313" key="2">
    <source>
        <dbReference type="EMBL" id="CAD8926924.1"/>
    </source>
</evidence>
<proteinExistence type="predicted"/>
<protein>
    <submittedName>
        <fullName evidence="2">Uncharacterized protein</fullName>
    </submittedName>
</protein>
<evidence type="ECO:0000256" key="1">
    <source>
        <dbReference type="SAM" id="MobiDB-lite"/>
    </source>
</evidence>
<organism evidence="2">
    <name type="scientific">Skeletonema marinoi</name>
    <dbReference type="NCBI Taxonomy" id="267567"/>
    <lineage>
        <taxon>Eukaryota</taxon>
        <taxon>Sar</taxon>
        <taxon>Stramenopiles</taxon>
        <taxon>Ochrophyta</taxon>
        <taxon>Bacillariophyta</taxon>
        <taxon>Coscinodiscophyceae</taxon>
        <taxon>Thalassiosirophycidae</taxon>
        <taxon>Thalassiosirales</taxon>
        <taxon>Skeletonemataceae</taxon>
        <taxon>Skeletonema</taxon>
        <taxon>Skeletonema marinoi-dohrnii complex</taxon>
    </lineage>
</organism>
<dbReference type="AlphaFoldDB" id="A0A7S1GFC6"/>